<dbReference type="GO" id="GO:0004518">
    <property type="term" value="F:nuclease activity"/>
    <property type="evidence" value="ECO:0007669"/>
    <property type="project" value="UniProtKB-KW"/>
</dbReference>
<dbReference type="PANTHER" id="PTHR33607">
    <property type="entry name" value="ENDONUCLEASE-1"/>
    <property type="match status" value="1"/>
</dbReference>
<evidence type="ECO:0000313" key="5">
    <source>
        <dbReference type="EMBL" id="OZC01353.1"/>
    </source>
</evidence>
<evidence type="ECO:0000256" key="2">
    <source>
        <dbReference type="ARBA" id="ARBA00022722"/>
    </source>
</evidence>
<evidence type="ECO:0000313" key="6">
    <source>
        <dbReference type="Proteomes" id="UP000216446"/>
    </source>
</evidence>
<dbReference type="Pfam" id="PF04231">
    <property type="entry name" value="Endonuclease_1"/>
    <property type="match status" value="1"/>
</dbReference>
<dbReference type="RefSeq" id="WP_094551887.1">
    <property type="nucleotide sequence ID" value="NZ_MQWB01000011.1"/>
</dbReference>
<dbReference type="InterPro" id="IPR007346">
    <property type="entry name" value="Endonuclease-I"/>
</dbReference>
<sequence length="464" mass="49447">MAALLVALAAPLALAQSGGTIYPDLTADDLTTALASAYTPTSTYSYDRARDTLFAVVHMERLDDGTSTDSLRGFYSGHAVWIDPALDPTSAAWASSPRYSTEHLWPENRGATEGTPAHKDMHHLAPVMQSVNSSRSDHPFAEIDDAEADRWWGPDGTTRTSAPPLATRDLYTEKRNGTSPLLEPRESVAGDVARAMFYVWTVYGTHGADHLDVQFWAEQRITLLDWHAQDPPDQAEIDRTRIIEAHQGTANPFVLDATLAARAFGPPPVQIALASFTAEQTASGQARVTWSTSAEAGIAAFRIDGRADVFGSTWTTWGTVDADGQPSAYGLDVAALAVGAYRVGLTAIDAEGAETPLGDVGLTIETPTDGEDDPDAQPFTLAAPAPNPATGRTTATLTLDRPTRVLAVVYDALGREAAVVYDRIAVGSVDVQVDTTDLAPGVYVLRAVAVDGSAAQARRFTVVR</sequence>
<reference evidence="5 6" key="1">
    <citation type="submission" date="2016-11" db="EMBL/GenBank/DDBJ databases">
        <title>Study of marine rhodopsin-containing bacteria.</title>
        <authorList>
            <person name="Yoshizawa S."/>
            <person name="Kumagai Y."/>
            <person name="Kogure K."/>
        </authorList>
    </citation>
    <scope>NUCLEOTIDE SEQUENCE [LARGE SCALE GENOMIC DNA]</scope>
    <source>
        <strain evidence="5 6">SG-29</strain>
    </source>
</reference>
<dbReference type="InterPro" id="IPR044925">
    <property type="entry name" value="His-Me_finger_sf"/>
</dbReference>
<keyword evidence="3" id="KW-0378">Hydrolase</keyword>
<dbReference type="InParanoid" id="A0A259TUD3"/>
<accession>A0A259TUD3</accession>
<name>A0A259TUD3_9BACT</name>
<protein>
    <recommendedName>
        <fullName evidence="7">Secretion system C-terminal sorting domain-containing protein</fullName>
    </recommendedName>
</protein>
<dbReference type="Proteomes" id="UP000216446">
    <property type="component" value="Unassembled WGS sequence"/>
</dbReference>
<feature type="signal peptide" evidence="4">
    <location>
        <begin position="1"/>
        <end position="15"/>
    </location>
</feature>
<dbReference type="OrthoDB" id="5485925at2"/>
<gene>
    <name evidence="5" type="ORF">BSZ36_18105</name>
</gene>
<evidence type="ECO:0008006" key="7">
    <source>
        <dbReference type="Google" id="ProtNLM"/>
    </source>
</evidence>
<dbReference type="SUPFAM" id="SSF54060">
    <property type="entry name" value="His-Me finger endonucleases"/>
    <property type="match status" value="1"/>
</dbReference>
<dbReference type="EMBL" id="MQWB01000011">
    <property type="protein sequence ID" value="OZC01353.1"/>
    <property type="molecule type" value="Genomic_DNA"/>
</dbReference>
<keyword evidence="6" id="KW-1185">Reference proteome</keyword>
<keyword evidence="4" id="KW-0732">Signal</keyword>
<comment type="caution">
    <text evidence="5">The sequence shown here is derived from an EMBL/GenBank/DDBJ whole genome shotgun (WGS) entry which is preliminary data.</text>
</comment>
<evidence type="ECO:0000256" key="1">
    <source>
        <dbReference type="ARBA" id="ARBA00006429"/>
    </source>
</evidence>
<dbReference type="GO" id="GO:0016787">
    <property type="term" value="F:hydrolase activity"/>
    <property type="evidence" value="ECO:0007669"/>
    <property type="project" value="UniProtKB-KW"/>
</dbReference>
<proteinExistence type="inferred from homology"/>
<evidence type="ECO:0000256" key="3">
    <source>
        <dbReference type="ARBA" id="ARBA00022801"/>
    </source>
</evidence>
<dbReference type="AlphaFoldDB" id="A0A259TUD3"/>
<evidence type="ECO:0000256" key="4">
    <source>
        <dbReference type="SAM" id="SignalP"/>
    </source>
</evidence>
<organism evidence="5 6">
    <name type="scientific">Rubricoccus marinus</name>
    <dbReference type="NCBI Taxonomy" id="716817"/>
    <lineage>
        <taxon>Bacteria</taxon>
        <taxon>Pseudomonadati</taxon>
        <taxon>Rhodothermota</taxon>
        <taxon>Rhodothermia</taxon>
        <taxon>Rhodothermales</taxon>
        <taxon>Rubricoccaceae</taxon>
        <taxon>Rubricoccus</taxon>
    </lineage>
</organism>
<comment type="similarity">
    <text evidence="1">Belongs to the EndA/NucM nuclease family.</text>
</comment>
<dbReference type="NCBIfam" id="TIGR04183">
    <property type="entry name" value="Por_Secre_tail"/>
    <property type="match status" value="1"/>
</dbReference>
<dbReference type="PANTHER" id="PTHR33607:SF2">
    <property type="entry name" value="ENDONUCLEASE-1"/>
    <property type="match status" value="1"/>
</dbReference>
<keyword evidence="2" id="KW-0540">Nuclease</keyword>
<feature type="chain" id="PRO_5012830753" description="Secretion system C-terminal sorting domain-containing protein" evidence="4">
    <location>
        <begin position="16"/>
        <end position="464"/>
    </location>
</feature>
<dbReference type="InterPro" id="IPR026444">
    <property type="entry name" value="Secre_tail"/>
</dbReference>